<dbReference type="PANTHER" id="PTHR40038">
    <property type="entry name" value="MEMBRANE-ASSOCIATED PROTEIN TCAA"/>
    <property type="match status" value="1"/>
</dbReference>
<dbReference type="RefSeq" id="WP_041123347.1">
    <property type="nucleotide sequence ID" value="NZ_JXRQ01000025.1"/>
</dbReference>
<comment type="caution">
    <text evidence="4">The sequence shown here is derived from an EMBL/GenBank/DDBJ whole genome shotgun (WGS) entry which is preliminary data.</text>
</comment>
<organism evidence="4 5">
    <name type="scientific">Jeotgalibacillus alimentarius</name>
    <dbReference type="NCBI Taxonomy" id="135826"/>
    <lineage>
        <taxon>Bacteria</taxon>
        <taxon>Bacillati</taxon>
        <taxon>Bacillota</taxon>
        <taxon>Bacilli</taxon>
        <taxon>Bacillales</taxon>
        <taxon>Caryophanaceae</taxon>
        <taxon>Jeotgalibacillus</taxon>
    </lineage>
</organism>
<feature type="transmembrane region" description="Helical" evidence="1">
    <location>
        <begin position="48"/>
        <end position="70"/>
    </location>
</feature>
<gene>
    <name evidence="4" type="ORF">KP77_28480</name>
</gene>
<dbReference type="InterPro" id="IPR054528">
    <property type="entry name" value="TcaA_5th"/>
</dbReference>
<evidence type="ECO:0000256" key="1">
    <source>
        <dbReference type="SAM" id="Phobius"/>
    </source>
</evidence>
<keyword evidence="1" id="KW-1133">Transmembrane helix</keyword>
<dbReference type="PANTHER" id="PTHR40038:SF1">
    <property type="entry name" value="MEMBRANE-ASSOCIATED PROTEIN TCAA"/>
    <property type="match status" value="1"/>
</dbReference>
<feature type="domain" description="TcaA protein NTF2-like" evidence="2">
    <location>
        <begin position="358"/>
        <end position="468"/>
    </location>
</feature>
<evidence type="ECO:0000313" key="4">
    <source>
        <dbReference type="EMBL" id="KIL46721.1"/>
    </source>
</evidence>
<feature type="domain" description="TcaA 4th" evidence="3">
    <location>
        <begin position="254"/>
        <end position="321"/>
    </location>
</feature>
<reference evidence="4 5" key="1">
    <citation type="submission" date="2015-01" db="EMBL/GenBank/DDBJ databases">
        <title>Genome sequence of Jeotgalibacillus alimentarius.</title>
        <authorList>
            <person name="Goh K.M."/>
            <person name="Chan K.-G."/>
            <person name="Yaakop A.S."/>
            <person name="Ee R."/>
            <person name="Gan H.M."/>
            <person name="Chan C.S."/>
        </authorList>
    </citation>
    <scope>NUCLEOTIDE SEQUENCE [LARGE SCALE GENOMIC DNA]</scope>
    <source>
        <strain evidence="4 5">YKJ-13</strain>
    </source>
</reference>
<dbReference type="EMBL" id="JXRQ01000025">
    <property type="protein sequence ID" value="KIL46721.1"/>
    <property type="molecule type" value="Genomic_DNA"/>
</dbReference>
<keyword evidence="5" id="KW-1185">Reference proteome</keyword>
<dbReference type="Pfam" id="PF22819">
    <property type="entry name" value="TcaA_5th"/>
    <property type="match status" value="1"/>
</dbReference>
<proteinExistence type="predicted"/>
<dbReference type="InterPro" id="IPR054530">
    <property type="entry name" value="TcaA_4th"/>
</dbReference>
<evidence type="ECO:0000313" key="5">
    <source>
        <dbReference type="Proteomes" id="UP000031950"/>
    </source>
</evidence>
<protein>
    <recommendedName>
        <fullName evidence="6">Zinc-ribbon domain-containing protein</fullName>
    </recommendedName>
</protein>
<dbReference type="PATRIC" id="fig|135826.4.peg.2831"/>
<evidence type="ECO:0000259" key="2">
    <source>
        <dbReference type="Pfam" id="PF22819"/>
    </source>
</evidence>
<keyword evidence="1" id="KW-0812">Transmembrane</keyword>
<dbReference type="Pfam" id="PF22820">
    <property type="entry name" value="TcaA_3rd_4th"/>
    <property type="match status" value="1"/>
</dbReference>
<sequence>MTCSSCGHIANQGEKFCQNCGQTLEPKLETQPSQSPQPKTKKTFRHKLLISVLGVFVLLAASGIGGNYVISNQIDLNKKLKAMDRDFQNRNPEAFLSHFETEDIEHMNADHFYDYINQQDWSVIRDQLSNEIESLETNGFADPLIDREGNKILALVSGEGLWGLPIYEEVNFKLHPTEVFVLSSLSDVQFTVNKFDYSLKEDEWVSAGTYLPGSYSWKSLLTNEFGDISEEGELLVNGNGENRVQLELPVTAGMIELTSDVKEAELYINGEATGKKISELASFGPIAYNQSMVLSAMTKNDQGESVESEAITIESDTPVHLKFTHIQDQLAAEEKAELEEQAEKRKLEAIATVTEEQKTEVASFIRGFRDSYENALNYEDYSYISSYFKSGSVIEDEYQEYLASFDDTYFHFDFLDHSVETVEVLDQNKFKVITNESFDFYNHVDEIWRYYRLKEYIVVDQYGDYTIEVIDVLDDEIEEVTN</sequence>
<accession>A0A0C2VQK5</accession>
<dbReference type="Proteomes" id="UP000031950">
    <property type="component" value="Unassembled WGS sequence"/>
</dbReference>
<keyword evidence="1" id="KW-0472">Membrane</keyword>
<evidence type="ECO:0000259" key="3">
    <source>
        <dbReference type="Pfam" id="PF22820"/>
    </source>
</evidence>
<dbReference type="OrthoDB" id="1682769at2"/>
<dbReference type="AlphaFoldDB" id="A0A0C2VQK5"/>
<dbReference type="STRING" id="135826.KP77_28480"/>
<evidence type="ECO:0008006" key="6">
    <source>
        <dbReference type="Google" id="ProtNLM"/>
    </source>
</evidence>
<name>A0A0C2VQK5_9BACL</name>